<dbReference type="AlphaFoldDB" id="A0A5D4IJI3"/>
<proteinExistence type="predicted"/>
<accession>A0A5D4IJI3</accession>
<protein>
    <submittedName>
        <fullName evidence="2">Transposase</fullName>
    </submittedName>
</protein>
<evidence type="ECO:0000313" key="2">
    <source>
        <dbReference type="EMBL" id="TYR53317.1"/>
    </source>
</evidence>
<dbReference type="EMBL" id="VSZQ01000180">
    <property type="protein sequence ID" value="TYR53317.1"/>
    <property type="molecule type" value="Genomic_DNA"/>
</dbReference>
<dbReference type="InterPro" id="IPR008490">
    <property type="entry name" value="Transposase_InsH_N"/>
</dbReference>
<organism evidence="2 3">
    <name type="scientific">Streptomyces parvus</name>
    <dbReference type="NCBI Taxonomy" id="66428"/>
    <lineage>
        <taxon>Bacteria</taxon>
        <taxon>Bacillati</taxon>
        <taxon>Actinomycetota</taxon>
        <taxon>Actinomycetes</taxon>
        <taxon>Kitasatosporales</taxon>
        <taxon>Streptomycetaceae</taxon>
        <taxon>Streptomyces</taxon>
    </lineage>
</organism>
<reference evidence="2 3" key="1">
    <citation type="submission" date="2019-08" db="EMBL/GenBank/DDBJ databases">
        <title>Draft genome for granaticin producer strain Streptomyces parvus C05.</title>
        <authorList>
            <person name="Gonzalez-Pimentel J.L."/>
        </authorList>
    </citation>
    <scope>NUCLEOTIDE SEQUENCE [LARGE SCALE GENOMIC DNA]</scope>
    <source>
        <strain evidence="2 3">C05</strain>
    </source>
</reference>
<keyword evidence="3" id="KW-1185">Reference proteome</keyword>
<sequence>MTSVFAAWSWVVKADVAFGGVSVSLRECGLGEIPAETARVARALCPDGTLAIRLCDEFADVFSGEAFVGLFPRRGRPVVSPGMLALVTVLQFSEGLSDRQAADAVRVRID</sequence>
<dbReference type="Pfam" id="PF05598">
    <property type="entry name" value="DUF772"/>
    <property type="match status" value="1"/>
</dbReference>
<name>A0A5D4IJI3_9ACTN</name>
<dbReference type="RefSeq" id="WP_148904126.1">
    <property type="nucleotide sequence ID" value="NZ_VSZQ01000180.1"/>
</dbReference>
<gene>
    <name evidence="2" type="ORF">FY004_27385</name>
</gene>
<feature type="domain" description="Transposase InsH N-terminal" evidence="1">
    <location>
        <begin position="55"/>
        <end position="109"/>
    </location>
</feature>
<comment type="caution">
    <text evidence="2">The sequence shown here is derived from an EMBL/GenBank/DDBJ whole genome shotgun (WGS) entry which is preliminary data.</text>
</comment>
<evidence type="ECO:0000313" key="3">
    <source>
        <dbReference type="Proteomes" id="UP000323242"/>
    </source>
</evidence>
<dbReference type="Proteomes" id="UP000323242">
    <property type="component" value="Unassembled WGS sequence"/>
</dbReference>
<evidence type="ECO:0000259" key="1">
    <source>
        <dbReference type="Pfam" id="PF05598"/>
    </source>
</evidence>